<proteinExistence type="predicted"/>
<organism evidence="1">
    <name type="scientific">bioreactor metagenome</name>
    <dbReference type="NCBI Taxonomy" id="1076179"/>
    <lineage>
        <taxon>unclassified sequences</taxon>
        <taxon>metagenomes</taxon>
        <taxon>ecological metagenomes</taxon>
    </lineage>
</organism>
<dbReference type="AlphaFoldDB" id="A0A645CX48"/>
<comment type="caution">
    <text evidence="1">The sequence shown here is derived from an EMBL/GenBank/DDBJ whole genome shotgun (WGS) entry which is preliminary data.</text>
</comment>
<accession>A0A645CX48</accession>
<gene>
    <name evidence="1" type="ORF">SDC9_128797</name>
</gene>
<sequence length="101" mass="11719">MEKEARYRVRTKPQRVFVHRFGGLINHLLPFTINPNGAIFRWIDRLITLHDAVETYEASGQTLMQGVRMNNQFIGTGYHAQLRMLGDFGANLYTIEKVPRN</sequence>
<evidence type="ECO:0008006" key="2">
    <source>
        <dbReference type="Google" id="ProtNLM"/>
    </source>
</evidence>
<protein>
    <recommendedName>
        <fullName evidence="2">Glycosyl hydrolase family 36 C-terminal domain-containing protein</fullName>
    </recommendedName>
</protein>
<reference evidence="1" key="1">
    <citation type="submission" date="2019-08" db="EMBL/GenBank/DDBJ databases">
        <authorList>
            <person name="Kucharzyk K."/>
            <person name="Murdoch R.W."/>
            <person name="Higgins S."/>
            <person name="Loffler F."/>
        </authorList>
    </citation>
    <scope>NUCLEOTIDE SEQUENCE</scope>
</reference>
<name>A0A645CX48_9ZZZZ</name>
<evidence type="ECO:0000313" key="1">
    <source>
        <dbReference type="EMBL" id="MPM81740.1"/>
    </source>
</evidence>
<dbReference type="EMBL" id="VSSQ01031004">
    <property type="protein sequence ID" value="MPM81740.1"/>
    <property type="molecule type" value="Genomic_DNA"/>
</dbReference>